<dbReference type="SUPFAM" id="SSF64383">
    <property type="entry name" value="Cell-division protein ZipA, C-terminal domain"/>
    <property type="match status" value="1"/>
</dbReference>
<evidence type="ECO:0000259" key="12">
    <source>
        <dbReference type="SMART" id="SM00771"/>
    </source>
</evidence>
<evidence type="ECO:0000313" key="13">
    <source>
        <dbReference type="EMBL" id="OEY97110.1"/>
    </source>
</evidence>
<dbReference type="GO" id="GO:0000917">
    <property type="term" value="P:division septum assembly"/>
    <property type="evidence" value="ECO:0007669"/>
    <property type="project" value="TreeGrafter"/>
</dbReference>
<dbReference type="Pfam" id="PF04354">
    <property type="entry name" value="ZipA_C"/>
    <property type="match status" value="1"/>
</dbReference>
<dbReference type="RefSeq" id="WP_070069471.1">
    <property type="nucleotide sequence ID" value="NZ_MKKK01000013.1"/>
</dbReference>
<evidence type="ECO:0000256" key="7">
    <source>
        <dbReference type="ARBA" id="ARBA00023306"/>
    </source>
</evidence>
<name>A0A1E7RCH8_9GAMM</name>
<evidence type="ECO:0000313" key="14">
    <source>
        <dbReference type="Proteomes" id="UP000185895"/>
    </source>
</evidence>
<dbReference type="InterPro" id="IPR036765">
    <property type="entry name" value="ZipA_FtsZ-bd_C_sf"/>
</dbReference>
<proteinExistence type="inferred from homology"/>
<comment type="similarity">
    <text evidence="8">Belongs to the ZipA family.</text>
</comment>
<evidence type="ECO:0000256" key="5">
    <source>
        <dbReference type="ARBA" id="ARBA00022989"/>
    </source>
</evidence>
<gene>
    <name evidence="13" type="ORF">BJI46_10835</name>
</gene>
<keyword evidence="14" id="KW-1185">Reference proteome</keyword>
<keyword evidence="3 8" id="KW-0132">Cell division</keyword>
<evidence type="ECO:0000256" key="9">
    <source>
        <dbReference type="RuleBase" id="RU003613"/>
    </source>
</evidence>
<feature type="compositionally biased region" description="Acidic residues" evidence="10">
    <location>
        <begin position="103"/>
        <end position="112"/>
    </location>
</feature>
<comment type="function">
    <text evidence="8">Essential cell division protein that stabilizes the FtsZ protofilaments by cross-linking them and that serves as a cytoplasmic membrane anchor for the Z ring. Also required for the recruitment to the septal ring of downstream cell division proteins.</text>
</comment>
<evidence type="ECO:0000256" key="8">
    <source>
        <dbReference type="RuleBase" id="RU003612"/>
    </source>
</evidence>
<evidence type="ECO:0000256" key="3">
    <source>
        <dbReference type="ARBA" id="ARBA00022618"/>
    </source>
</evidence>
<evidence type="ECO:0000256" key="4">
    <source>
        <dbReference type="ARBA" id="ARBA00022692"/>
    </source>
</evidence>
<dbReference type="SMART" id="SM00771">
    <property type="entry name" value="ZipA_C"/>
    <property type="match status" value="1"/>
</dbReference>
<evidence type="ECO:0000256" key="6">
    <source>
        <dbReference type="ARBA" id="ARBA00023136"/>
    </source>
</evidence>
<comment type="subcellular location">
    <subcellularLocation>
        <location evidence="9">Cell inner membrane</location>
        <topology evidence="9">Single-pass type I membrane protein</topology>
    </subcellularLocation>
</comment>
<dbReference type="Gene3D" id="3.30.1400.10">
    <property type="entry name" value="ZipA, C-terminal FtsZ-binding domain"/>
    <property type="match status" value="1"/>
</dbReference>
<dbReference type="GO" id="GO:0005886">
    <property type="term" value="C:plasma membrane"/>
    <property type="evidence" value="ECO:0007669"/>
    <property type="project" value="UniProtKB-SubCell"/>
</dbReference>
<accession>A0A1E7RCH8</accession>
<dbReference type="OrthoDB" id="7054914at2"/>
<feature type="region of interest" description="Disordered" evidence="10">
    <location>
        <begin position="90"/>
        <end position="112"/>
    </location>
</feature>
<keyword evidence="1 9" id="KW-1003">Cell membrane</keyword>
<dbReference type="EMBL" id="MKKK01000013">
    <property type="protein sequence ID" value="OEY97110.1"/>
    <property type="molecule type" value="Genomic_DNA"/>
</dbReference>
<keyword evidence="7 8" id="KW-0131">Cell cycle</keyword>
<dbReference type="GO" id="GO:0032153">
    <property type="term" value="C:cell division site"/>
    <property type="evidence" value="ECO:0007669"/>
    <property type="project" value="TreeGrafter"/>
</dbReference>
<reference evidence="13 14" key="1">
    <citation type="submission" date="2016-09" db="EMBL/GenBank/DDBJ databases">
        <authorList>
            <person name="Capua I."/>
            <person name="De Benedictis P."/>
            <person name="Joannis T."/>
            <person name="Lombin L.H."/>
            <person name="Cattoli G."/>
        </authorList>
    </citation>
    <scope>NUCLEOTIDE SEQUENCE [LARGE SCALE GENOMIC DNA]</scope>
    <source>
        <strain evidence="13 14">ANC 4671</strain>
    </source>
</reference>
<sequence length="340" mass="38261">MDQAWQIAGIVIAVVMVLIGLVLIFRKPKPTAPIEQTELIVEPQSLQPIVPRHLRQMPETTIQPTNNVIDSAEKTVVPVSTIDEKASAISTSVVEQKHTDSPAETETDTTSDELDQVLKQLDVEPELPADSKQKNQQQQTQHTISEPIQQQAEQVNEVVEEIEDKSLLDAVELSEWQGESDVLDAHISEQNRQDEESALATAQQFVALYLYPNPARALSGERALRMLLKYGLRYGEMSCFHRYQDPEHSSPLMFSVLRINEEGAPTGFDLETLLSEEVKGLAFFLALPNANAVEGFDMMISLSGLMARDMEGTIYDEQSLELTPQLRDHWRHFVIEYKPQ</sequence>
<evidence type="ECO:0000256" key="2">
    <source>
        <dbReference type="ARBA" id="ARBA00022519"/>
    </source>
</evidence>
<feature type="transmembrane region" description="Helical" evidence="11">
    <location>
        <begin position="6"/>
        <end position="25"/>
    </location>
</feature>
<comment type="caution">
    <text evidence="13">The sequence shown here is derived from an EMBL/GenBank/DDBJ whole genome shotgun (WGS) entry which is preliminary data.</text>
</comment>
<dbReference type="PANTHER" id="PTHR38685">
    <property type="entry name" value="CELL DIVISION PROTEIN ZIPA"/>
    <property type="match status" value="1"/>
</dbReference>
<protein>
    <recommendedName>
        <fullName evidence="8">Cell division protein ZipA</fullName>
    </recommendedName>
</protein>
<dbReference type="InterPro" id="IPR011919">
    <property type="entry name" value="Cell_div_ZipA"/>
</dbReference>
<organism evidence="13 14">
    <name type="scientific">Acinetobacter qingfengensis</name>
    <dbReference type="NCBI Taxonomy" id="1262585"/>
    <lineage>
        <taxon>Bacteria</taxon>
        <taxon>Pseudomonadati</taxon>
        <taxon>Pseudomonadota</taxon>
        <taxon>Gammaproteobacteria</taxon>
        <taxon>Moraxellales</taxon>
        <taxon>Moraxellaceae</taxon>
        <taxon>Acinetobacter</taxon>
    </lineage>
</organism>
<feature type="region of interest" description="Disordered" evidence="10">
    <location>
        <begin position="127"/>
        <end position="157"/>
    </location>
</feature>
<feature type="domain" description="ZipA C-terminal FtsZ-binding" evidence="12">
    <location>
        <begin position="202"/>
        <end position="334"/>
    </location>
</feature>
<keyword evidence="5 11" id="KW-1133">Transmembrane helix</keyword>
<dbReference type="Proteomes" id="UP000185895">
    <property type="component" value="Unassembled WGS sequence"/>
</dbReference>
<evidence type="ECO:0000256" key="11">
    <source>
        <dbReference type="SAM" id="Phobius"/>
    </source>
</evidence>
<dbReference type="AlphaFoldDB" id="A0A1E7RCH8"/>
<evidence type="ECO:0000256" key="10">
    <source>
        <dbReference type="SAM" id="MobiDB-lite"/>
    </source>
</evidence>
<evidence type="ECO:0000256" key="1">
    <source>
        <dbReference type="ARBA" id="ARBA00022475"/>
    </source>
</evidence>
<dbReference type="PANTHER" id="PTHR38685:SF1">
    <property type="entry name" value="CELL DIVISION PROTEIN ZIPA"/>
    <property type="match status" value="1"/>
</dbReference>
<keyword evidence="4 9" id="KW-0812">Transmembrane</keyword>
<keyword evidence="6 9" id="KW-0472">Membrane</keyword>
<dbReference type="STRING" id="1262585.BJI46_10835"/>
<dbReference type="InterPro" id="IPR007449">
    <property type="entry name" value="ZipA_FtsZ-bd_C"/>
</dbReference>
<keyword evidence="2 9" id="KW-0997">Cell inner membrane</keyword>